<keyword evidence="1" id="KW-0472">Membrane</keyword>
<evidence type="ECO:0000313" key="2">
    <source>
        <dbReference type="EMBL" id="PKC05565.1"/>
    </source>
</evidence>
<dbReference type="VEuPathDB" id="FungiDB:RhiirFUN_015592"/>
<reference evidence="2 3" key="1">
    <citation type="submission" date="2016-04" db="EMBL/GenBank/DDBJ databases">
        <title>Genome analyses suggest a sexual origin of heterokaryosis in a supposedly ancient asexual fungus.</title>
        <authorList>
            <person name="Ropars J."/>
            <person name="Sedzielewska K."/>
            <person name="Noel J."/>
            <person name="Charron P."/>
            <person name="Farinelli L."/>
            <person name="Marton T."/>
            <person name="Kruger M."/>
            <person name="Pelin A."/>
            <person name="Brachmann A."/>
            <person name="Corradi N."/>
        </authorList>
    </citation>
    <scope>NUCLEOTIDE SEQUENCE [LARGE SCALE GENOMIC DNA]</scope>
    <source>
        <strain evidence="2 3">A5</strain>
    </source>
</reference>
<reference evidence="2 3" key="2">
    <citation type="submission" date="2017-09" db="EMBL/GenBank/DDBJ databases">
        <title>Extensive intraspecific genome diversity in a model arbuscular mycorrhizal fungus.</title>
        <authorList>
            <person name="Chen E.C."/>
            <person name="Morin E."/>
            <person name="Beaudet D."/>
            <person name="Noel J."/>
            <person name="Ndikumana S."/>
            <person name="Charron P."/>
            <person name="St-Onge C."/>
            <person name="Giorgi J."/>
            <person name="Grigoriev I.V."/>
            <person name="Roux C."/>
            <person name="Martin F.M."/>
            <person name="Corradi N."/>
        </authorList>
    </citation>
    <scope>NUCLEOTIDE SEQUENCE [LARGE SCALE GENOMIC DNA]</scope>
    <source>
        <strain evidence="2 3">A5</strain>
    </source>
</reference>
<dbReference type="EMBL" id="LLXJ01000864">
    <property type="protein sequence ID" value="PKC05565.1"/>
    <property type="molecule type" value="Genomic_DNA"/>
</dbReference>
<gene>
    <name evidence="2" type="ORF">RhiirA5_502012</name>
</gene>
<name>A0A2N0PFH4_9GLOM</name>
<comment type="caution">
    <text evidence="2">The sequence shown here is derived from an EMBL/GenBank/DDBJ whole genome shotgun (WGS) entry which is preliminary data.</text>
</comment>
<dbReference type="Proteomes" id="UP000232722">
    <property type="component" value="Unassembled WGS sequence"/>
</dbReference>
<keyword evidence="1" id="KW-1133">Transmembrane helix</keyword>
<dbReference type="VEuPathDB" id="FungiDB:RhiirFUN_002324"/>
<organism evidence="2 3">
    <name type="scientific">Rhizophagus irregularis</name>
    <dbReference type="NCBI Taxonomy" id="588596"/>
    <lineage>
        <taxon>Eukaryota</taxon>
        <taxon>Fungi</taxon>
        <taxon>Fungi incertae sedis</taxon>
        <taxon>Mucoromycota</taxon>
        <taxon>Glomeromycotina</taxon>
        <taxon>Glomeromycetes</taxon>
        <taxon>Glomerales</taxon>
        <taxon>Glomeraceae</taxon>
        <taxon>Rhizophagus</taxon>
    </lineage>
</organism>
<dbReference type="VEuPathDB" id="FungiDB:FUN_002268"/>
<keyword evidence="1" id="KW-0812">Transmembrane</keyword>
<sequence length="687" mass="80174">MFLDTIWNNRSTEPVWFRLIRGFFAITLTGIIIYYAIVQYQKIGTEASIAVKFERINGYKLNMSICTGISNGINNVKFSVFSEYDYGVLTLTNDTVNHQNVSFSSFGLSNFHSWLNITTNINNNINNETISHDFSDPYCNPYTIPNNLLSLNFESFQYLFSSKSDLDYSNYNIIDTSHFSLYLGRAYFIHHKPTMVDYNGVELNLQLEQLPIQLESNEVRLRISPDILLSKPANARFVRFESTRIFGFTDLISNLGGFYGAIAGLFYLFFGMQRLEPWGLAQKYLFSCTHCRKSLKRNFARKYVSSAGIPLVEKVDKRPEGSSLEQRVQILETLLRDYYLDDYYLKKVKYVRVNHKRFLKKYEEINRQDNEDTENTEIACGFSFRWIDNPAVKELFKWLNPMLVLPDRKQLGYRILKKLLRFFLNVAINDDLGIMLAFDVEDISGKRCTGDIIIDETRKSFEELEKKKIKINRLTTDSASENAAASDIFKESSKLNIAAKEAINLITFFNRSKPPFDGYYCFASLLKAKVALRVHENIIPDNQDFPEKLLTCIFDNNWWNCIKKIVTLLVPYCAMLNNLQRDLGATALVIIIHPFYYDTKSNPAILNSSFPHLAKWALYYYCVIQRNYIKLSNEFFQLLMYQRHLWNDCFQQWDSIIRNKSEKVLGLAQIRAHMQRQQVHELDFHVK</sequence>
<evidence type="ECO:0000313" key="3">
    <source>
        <dbReference type="Proteomes" id="UP000232722"/>
    </source>
</evidence>
<proteinExistence type="predicted"/>
<evidence type="ECO:0000256" key="1">
    <source>
        <dbReference type="SAM" id="Phobius"/>
    </source>
</evidence>
<accession>A0A2N0PFH4</accession>
<dbReference type="AlphaFoldDB" id="A0A2N0PFH4"/>
<feature type="transmembrane region" description="Helical" evidence="1">
    <location>
        <begin position="15"/>
        <end position="37"/>
    </location>
</feature>
<dbReference type="VEuPathDB" id="FungiDB:RhiirA1_436156"/>
<protein>
    <submittedName>
        <fullName evidence="2">Uncharacterized protein</fullName>
    </submittedName>
</protein>
<feature type="transmembrane region" description="Helical" evidence="1">
    <location>
        <begin position="245"/>
        <end position="270"/>
    </location>
</feature>